<feature type="domain" description="S-adenosylmethionine-dependent methyltransferase Rv2258c-like winged HTH" evidence="1">
    <location>
        <begin position="37"/>
        <end position="102"/>
    </location>
</feature>
<dbReference type="OrthoDB" id="9801363at2"/>
<dbReference type="InterPro" id="IPR036388">
    <property type="entry name" value="WH-like_DNA-bd_sf"/>
</dbReference>
<dbReference type="GO" id="GO:0032259">
    <property type="term" value="P:methylation"/>
    <property type="evidence" value="ECO:0007669"/>
    <property type="project" value="UniProtKB-KW"/>
</dbReference>
<dbReference type="Pfam" id="PF21320">
    <property type="entry name" value="WHD_Rv2258c"/>
    <property type="match status" value="1"/>
</dbReference>
<dbReference type="InterPro" id="IPR036390">
    <property type="entry name" value="WH_DNA-bd_sf"/>
</dbReference>
<sequence length="360" mass="38550">MASPQVAPSLDQEKLDLFLGRFLGDLGAMMNGPAVLLGDRLGYWRCLAESGPIDSAGLARRTGTAERAAREWLAAQAAAGYLDYDPRDGRYSLPPEQAAVLADDASPVYLGGFFEIAASAWRDEPRITESYRHGRGLGWHERDGCLFCGTERFFATSYRHLLAQQWLPALDGILPRLERGARIADIGCGHGASTLIMARAFPQSRFEGFDYHAASVAAATEAAARAGLADRAHFTVARAKEVPGQGLYDLVCLFDCLHDMGDPVGAAAHLRGLLRPDGMLMVVEPRAGDRVEDNLNPVGRVYYAASALICTPASMAQEVGAALGAQAGPARLRAVLGEAGFGHVRLAAETPFNMVIEARP</sequence>
<keyword evidence="3" id="KW-1185">Reference proteome</keyword>
<dbReference type="PANTHER" id="PTHR45128:SF2">
    <property type="entry name" value="METHYLTRANSFERASE DOMAIN-CONTAINING PROTEIN"/>
    <property type="match status" value="1"/>
</dbReference>
<dbReference type="GO" id="GO:0008168">
    <property type="term" value="F:methyltransferase activity"/>
    <property type="evidence" value="ECO:0007669"/>
    <property type="project" value="UniProtKB-KW"/>
</dbReference>
<name>A0A327M7J5_9PROT</name>
<protein>
    <submittedName>
        <fullName evidence="2">SAM-dependent methyltransferase</fullName>
    </submittedName>
</protein>
<dbReference type="SUPFAM" id="SSF53335">
    <property type="entry name" value="S-adenosyl-L-methionine-dependent methyltransferases"/>
    <property type="match status" value="1"/>
</dbReference>
<keyword evidence="2" id="KW-0808">Transferase</keyword>
<evidence type="ECO:0000313" key="2">
    <source>
        <dbReference type="EMBL" id="RAI56038.1"/>
    </source>
</evidence>
<dbReference type="Gene3D" id="3.40.50.150">
    <property type="entry name" value="Vaccinia Virus protein VP39"/>
    <property type="match status" value="1"/>
</dbReference>
<dbReference type="RefSeq" id="WP_111472261.1">
    <property type="nucleotide sequence ID" value="NZ_QLIX01000028.1"/>
</dbReference>
<evidence type="ECO:0000259" key="1">
    <source>
        <dbReference type="Pfam" id="PF21320"/>
    </source>
</evidence>
<dbReference type="InterPro" id="IPR053173">
    <property type="entry name" value="SAM-binding_MTase"/>
</dbReference>
<dbReference type="EMBL" id="QLIX01000028">
    <property type="protein sequence ID" value="RAI56038.1"/>
    <property type="molecule type" value="Genomic_DNA"/>
</dbReference>
<dbReference type="InterPro" id="IPR029063">
    <property type="entry name" value="SAM-dependent_MTases_sf"/>
</dbReference>
<dbReference type="Pfam" id="PF13489">
    <property type="entry name" value="Methyltransf_23"/>
    <property type="match status" value="1"/>
</dbReference>
<dbReference type="Proteomes" id="UP000249065">
    <property type="component" value="Unassembled WGS sequence"/>
</dbReference>
<reference evidence="3" key="1">
    <citation type="submission" date="2018-06" db="EMBL/GenBank/DDBJ databases">
        <authorList>
            <person name="Khan S.A."/>
        </authorList>
    </citation>
    <scope>NUCLEOTIDE SEQUENCE [LARGE SCALE GENOMIC DNA]</scope>
    <source>
        <strain evidence="3">DB-1506</strain>
    </source>
</reference>
<dbReference type="SUPFAM" id="SSF46785">
    <property type="entry name" value="Winged helix' DNA-binding domain"/>
    <property type="match status" value="1"/>
</dbReference>
<dbReference type="AlphaFoldDB" id="A0A327M7J5"/>
<dbReference type="InterPro" id="IPR048711">
    <property type="entry name" value="WHD_Rv2258c"/>
</dbReference>
<organism evidence="2 3">
    <name type="scientific">Roseicella frigidaeris</name>
    <dbReference type="NCBI Taxonomy" id="2230885"/>
    <lineage>
        <taxon>Bacteria</taxon>
        <taxon>Pseudomonadati</taxon>
        <taxon>Pseudomonadota</taxon>
        <taxon>Alphaproteobacteria</taxon>
        <taxon>Acetobacterales</taxon>
        <taxon>Roseomonadaceae</taxon>
        <taxon>Roseicella</taxon>
    </lineage>
</organism>
<comment type="caution">
    <text evidence="2">The sequence shown here is derived from an EMBL/GenBank/DDBJ whole genome shotgun (WGS) entry which is preliminary data.</text>
</comment>
<accession>A0A327M7J5</accession>
<evidence type="ECO:0000313" key="3">
    <source>
        <dbReference type="Proteomes" id="UP000249065"/>
    </source>
</evidence>
<gene>
    <name evidence="2" type="ORF">DOO78_23160</name>
</gene>
<dbReference type="PANTHER" id="PTHR45128">
    <property type="entry name" value="METHYLTRANSFERASE TYPE 11"/>
    <property type="match status" value="1"/>
</dbReference>
<proteinExistence type="predicted"/>
<keyword evidence="2" id="KW-0489">Methyltransferase</keyword>
<dbReference type="Gene3D" id="1.10.10.10">
    <property type="entry name" value="Winged helix-like DNA-binding domain superfamily/Winged helix DNA-binding domain"/>
    <property type="match status" value="1"/>
</dbReference>